<evidence type="ECO:0000313" key="9">
    <source>
        <dbReference type="EMBL" id="PZF78282.1"/>
    </source>
</evidence>
<keyword evidence="10" id="KW-1185">Reference proteome</keyword>
<feature type="active site" description="Nucleophile" evidence="7">
    <location>
        <position position="143"/>
    </location>
</feature>
<keyword evidence="5 7" id="KW-0573">Peptidoglycan synthesis</keyword>
<evidence type="ECO:0000256" key="1">
    <source>
        <dbReference type="ARBA" id="ARBA00004752"/>
    </source>
</evidence>
<dbReference type="GO" id="GO:0018104">
    <property type="term" value="P:peptidoglycan-protein cross-linking"/>
    <property type="evidence" value="ECO:0007669"/>
    <property type="project" value="TreeGrafter"/>
</dbReference>
<accession>A0A2W2AX11</accession>
<protein>
    <submittedName>
        <fullName evidence="9">L,D-transpeptidase</fullName>
    </submittedName>
</protein>
<evidence type="ECO:0000256" key="6">
    <source>
        <dbReference type="ARBA" id="ARBA00023316"/>
    </source>
</evidence>
<dbReference type="InterPro" id="IPR005490">
    <property type="entry name" value="LD_TPept_cat_dom"/>
</dbReference>
<dbReference type="GO" id="GO:0005576">
    <property type="term" value="C:extracellular region"/>
    <property type="evidence" value="ECO:0007669"/>
    <property type="project" value="TreeGrafter"/>
</dbReference>
<sequence>MYVDSLISRRRLLRSLATATTVPLWAGAAAAQLVNKLAYDLKNGEFNWFPERSEGGPILIIVSIPDQLVHVYRNGIRIAASTCSTGKPGHRTPTGVFQILQKDKHHHSSTYSNAPMPNMNRLTWSGIALHAGNLPGYPASHGCVRLPMQFSELLFDITRKGMTVVIADNTSQPAAITHPGMVLGDYARREFAAVDTALVKDQYTAGHEAKPSITSVVVSSKDKSVTVLEDGRVVAKGKATITGGAKPIGESVYSLTGSSTSDDSLTWSGMGYGKTDREDMGHELRRISADPQVREQIRKRMKNGMTVVTTDQSNSASHRATDFTIMEGVY</sequence>
<dbReference type="PROSITE" id="PS52029">
    <property type="entry name" value="LD_TPASE"/>
    <property type="match status" value="1"/>
</dbReference>
<comment type="similarity">
    <text evidence="2">Belongs to the YkuD family.</text>
</comment>
<dbReference type="GO" id="GO:0071555">
    <property type="term" value="P:cell wall organization"/>
    <property type="evidence" value="ECO:0007669"/>
    <property type="project" value="UniProtKB-UniRule"/>
</dbReference>
<comment type="pathway">
    <text evidence="1 7">Cell wall biogenesis; peptidoglycan biosynthesis.</text>
</comment>
<keyword evidence="6 7" id="KW-0961">Cell wall biogenesis/degradation</keyword>
<dbReference type="GO" id="GO:0071972">
    <property type="term" value="F:peptidoglycan L,D-transpeptidase activity"/>
    <property type="evidence" value="ECO:0007669"/>
    <property type="project" value="TreeGrafter"/>
</dbReference>
<dbReference type="Gene3D" id="2.40.440.10">
    <property type="entry name" value="L,D-transpeptidase catalytic domain-like"/>
    <property type="match status" value="1"/>
</dbReference>
<dbReference type="Pfam" id="PF03734">
    <property type="entry name" value="YkuD"/>
    <property type="match status" value="1"/>
</dbReference>
<dbReference type="CDD" id="cd16913">
    <property type="entry name" value="YkuD_like"/>
    <property type="match status" value="1"/>
</dbReference>
<dbReference type="RefSeq" id="WP_111195610.1">
    <property type="nucleotide sequence ID" value="NZ_QKVK01000001.1"/>
</dbReference>
<name>A0A2W2AX11_9HYPH</name>
<proteinExistence type="inferred from homology"/>
<dbReference type="PROSITE" id="PS51318">
    <property type="entry name" value="TAT"/>
    <property type="match status" value="1"/>
</dbReference>
<feature type="active site" description="Proton donor/acceptor" evidence="7">
    <location>
        <position position="130"/>
    </location>
</feature>
<evidence type="ECO:0000256" key="4">
    <source>
        <dbReference type="ARBA" id="ARBA00022960"/>
    </source>
</evidence>
<dbReference type="PIRSF" id="PIRSF029342">
    <property type="entry name" value="UCP029342_ErfK/YbiS/YcfS/YnhG"/>
    <property type="match status" value="1"/>
</dbReference>
<dbReference type="GO" id="GO:0016740">
    <property type="term" value="F:transferase activity"/>
    <property type="evidence" value="ECO:0007669"/>
    <property type="project" value="UniProtKB-KW"/>
</dbReference>
<dbReference type="PANTHER" id="PTHR30582:SF2">
    <property type="entry name" value="L,D-TRANSPEPTIDASE YCIB-RELATED"/>
    <property type="match status" value="1"/>
</dbReference>
<dbReference type="EMBL" id="QKVK01000001">
    <property type="protein sequence ID" value="PZF78282.1"/>
    <property type="molecule type" value="Genomic_DNA"/>
</dbReference>
<keyword evidence="3" id="KW-0808">Transferase</keyword>
<dbReference type="NCBIfam" id="NF004785">
    <property type="entry name" value="PRK06132.1-2"/>
    <property type="match status" value="1"/>
</dbReference>
<evidence type="ECO:0000313" key="10">
    <source>
        <dbReference type="Proteomes" id="UP000248795"/>
    </source>
</evidence>
<dbReference type="InterPro" id="IPR050979">
    <property type="entry name" value="LD-transpeptidase"/>
</dbReference>
<comment type="caution">
    <text evidence="9">The sequence shown here is derived from an EMBL/GenBank/DDBJ whole genome shotgun (WGS) entry which is preliminary data.</text>
</comment>
<dbReference type="InterPro" id="IPR016915">
    <property type="entry name" value="UCP029342"/>
</dbReference>
<feature type="domain" description="L,D-TPase catalytic" evidence="8">
    <location>
        <begin position="58"/>
        <end position="167"/>
    </location>
</feature>
<dbReference type="InterPro" id="IPR006311">
    <property type="entry name" value="TAT_signal"/>
</dbReference>
<dbReference type="UniPathway" id="UPA00219"/>
<dbReference type="AlphaFoldDB" id="A0A2W2AX11"/>
<dbReference type="GO" id="GO:0008360">
    <property type="term" value="P:regulation of cell shape"/>
    <property type="evidence" value="ECO:0007669"/>
    <property type="project" value="UniProtKB-UniRule"/>
</dbReference>
<dbReference type="PANTHER" id="PTHR30582">
    <property type="entry name" value="L,D-TRANSPEPTIDASE"/>
    <property type="match status" value="1"/>
</dbReference>
<evidence type="ECO:0000256" key="5">
    <source>
        <dbReference type="ARBA" id="ARBA00022984"/>
    </source>
</evidence>
<gene>
    <name evidence="9" type="ORF">DK847_00190</name>
</gene>
<reference evidence="10" key="1">
    <citation type="submission" date="2018-06" db="EMBL/GenBank/DDBJ databases">
        <title>Aestuariibacter litoralis strain KCTC 52945T.</title>
        <authorList>
            <person name="Li X."/>
            <person name="Salam N."/>
            <person name="Li J.-L."/>
            <person name="Chen Y.-M."/>
            <person name="Yang Z.-W."/>
            <person name="Zhang L.-Y."/>
            <person name="Han M.-X."/>
            <person name="Xiao M."/>
            <person name="Li W.-J."/>
        </authorList>
    </citation>
    <scope>NUCLEOTIDE SEQUENCE [LARGE SCALE GENOMIC DNA]</scope>
    <source>
        <strain evidence="10">KCTC 52945</strain>
    </source>
</reference>
<evidence type="ECO:0000256" key="3">
    <source>
        <dbReference type="ARBA" id="ARBA00022679"/>
    </source>
</evidence>
<dbReference type="SUPFAM" id="SSF141523">
    <property type="entry name" value="L,D-transpeptidase catalytic domain-like"/>
    <property type="match status" value="1"/>
</dbReference>
<dbReference type="InterPro" id="IPR038063">
    <property type="entry name" value="Transpep_catalytic_dom"/>
</dbReference>
<dbReference type="Proteomes" id="UP000248795">
    <property type="component" value="Unassembled WGS sequence"/>
</dbReference>
<evidence type="ECO:0000256" key="2">
    <source>
        <dbReference type="ARBA" id="ARBA00005992"/>
    </source>
</evidence>
<keyword evidence="4 7" id="KW-0133">Cell shape</keyword>
<organism evidence="9 10">
    <name type="scientific">Aestuariivirga litoralis</name>
    <dbReference type="NCBI Taxonomy" id="2650924"/>
    <lineage>
        <taxon>Bacteria</taxon>
        <taxon>Pseudomonadati</taxon>
        <taxon>Pseudomonadota</taxon>
        <taxon>Alphaproteobacteria</taxon>
        <taxon>Hyphomicrobiales</taxon>
        <taxon>Aestuariivirgaceae</taxon>
        <taxon>Aestuariivirga</taxon>
    </lineage>
</organism>
<evidence type="ECO:0000259" key="8">
    <source>
        <dbReference type="PROSITE" id="PS52029"/>
    </source>
</evidence>
<evidence type="ECO:0000256" key="7">
    <source>
        <dbReference type="PROSITE-ProRule" id="PRU01373"/>
    </source>
</evidence>